<dbReference type="Pfam" id="PF13181">
    <property type="entry name" value="TPR_8"/>
    <property type="match status" value="2"/>
</dbReference>
<dbReference type="InterPro" id="IPR019734">
    <property type="entry name" value="TPR_rpt"/>
</dbReference>
<dbReference type="AlphaFoldDB" id="A0A0R3T0E0"/>
<dbReference type="STRING" id="102285.A0A0R3T0E0"/>
<dbReference type="GO" id="GO:0016567">
    <property type="term" value="P:protein ubiquitination"/>
    <property type="evidence" value="ECO:0007669"/>
    <property type="project" value="TreeGrafter"/>
</dbReference>
<dbReference type="Pfam" id="PF13432">
    <property type="entry name" value="TPR_16"/>
    <property type="match status" value="1"/>
</dbReference>
<dbReference type="Pfam" id="PF13431">
    <property type="entry name" value="TPR_17"/>
    <property type="match status" value="1"/>
</dbReference>
<feature type="compositionally biased region" description="Basic and acidic residues" evidence="5">
    <location>
        <begin position="523"/>
        <end position="536"/>
    </location>
</feature>
<name>A0A0R3T0E0_RODNA</name>
<sequence length="1075" mass="115969">MINEVKIVSDPISSHIWFSLHNHALDEALFAAERLFAEAKNEESLFLVATCLYRMNAPKQVIKLLNLNTFSSPKTRYLLAKCCYDCNMLNDAENALLGPDCSKPLSEALLVYGEQACYAFLLLGNVYRYKNDFKKAQLCYKECLKSNPMMWSAFHNLCSISEFVDPDEVFKLSPSHGILTPTFTVVGESVASAKSTVSIGVKTALDKLGSRENVNPNSPINEVSDLKNENDSENLNTSATVSVQIVKSTYVAPCTVSNQDISDDLPVNFTPVGFPVSSITPSSPIMLKEETKLKKIALNESSSVSNEPSPPGGSSTAVLPSPMFACLPVFSRSDFNSTPLLVASESVQPVRLALTQSTSNRRPANRQTPMMTSGQLQAAILFSPSESNPTGPSPQWRAKEANISTPSQPGFVVPTFGRTGGVSPLPAWTSNPSAVSVLVSTSSTPAAAAAIPVPPKPGLIFDDTVNTTMAGLQPMDTTETSESSHQQIEISPETSAVGPRTRAQKARAAACRKSPRLSRAHKATLDDSKDSGDSRKSFGRIVNIPRGGKDDLFECSRVLCTASDDRNDPRSDAISAYLHLLRFLGHAYSQLAQHNYKGAVTLLSELPFEHLATGQILTWAARAHVDAAGYSKARKIFSELRKLEPWNLCGMDIYSTVLWYQGAEQELSQLASDVLALDRTSSIPWSVAGNYYALLREHDTSIRFLRRAMQVCPTDSYACTLLGHEYVAVENLDRAASAFRHALRLNERNYSARFGLSNVYFKQDYFGLADAHLVRALSIFPNSCLLLTHLGAIRARIGRLEGDEGSAISLLNKAVEIDPTNPMALYHRACILTQLGRFQESIDELERLMVITPHEAMIYFMLGNAYQKIGNHPQSMIYFSWAMELDPKGVNSSLRDIMASGPSGLGGPGGPRVGGGQRVAPLAPFVCAAAATLVDHPPPYASPTDTAPQATPSSTSTRAAGRRGGGGGSTAPRARRSARGRPTATAAFGRGNGAHRLFLSGATSTATTPNNSVAGVDSTIEEQAGGPNSLFRTPWSTQPSGGGAGRGSMEGGLEDVEEELSFDEDDEETMDLGDE</sequence>
<dbReference type="OrthoDB" id="329563at2759"/>
<feature type="compositionally biased region" description="Acidic residues" evidence="5">
    <location>
        <begin position="1052"/>
        <end position="1075"/>
    </location>
</feature>
<feature type="compositionally biased region" description="Polar residues" evidence="5">
    <location>
        <begin position="475"/>
        <end position="494"/>
    </location>
</feature>
<evidence type="ECO:0000256" key="4">
    <source>
        <dbReference type="PROSITE-ProRule" id="PRU00339"/>
    </source>
</evidence>
<feature type="region of interest" description="Disordered" evidence="5">
    <location>
        <begin position="211"/>
        <end position="234"/>
    </location>
</feature>
<dbReference type="PANTHER" id="PTHR12558:SF13">
    <property type="entry name" value="CELL DIVISION CYCLE PROTEIN 27 HOMOLOG"/>
    <property type="match status" value="1"/>
</dbReference>
<evidence type="ECO:0000256" key="1">
    <source>
        <dbReference type="ARBA" id="ARBA00022803"/>
    </source>
</evidence>
<feature type="compositionally biased region" description="Polar residues" evidence="5">
    <location>
        <begin position="212"/>
        <end position="221"/>
    </location>
</feature>
<reference evidence="6 7" key="2">
    <citation type="submission" date="2018-11" db="EMBL/GenBank/DDBJ databases">
        <authorList>
            <consortium name="Pathogen Informatics"/>
        </authorList>
    </citation>
    <scope>NUCLEOTIDE SEQUENCE [LARGE SCALE GENOMIC DNA]</scope>
</reference>
<dbReference type="PANTHER" id="PTHR12558">
    <property type="entry name" value="CELL DIVISION CYCLE 16,23,27"/>
    <property type="match status" value="1"/>
</dbReference>
<dbReference type="InterPro" id="IPR011990">
    <property type="entry name" value="TPR-like_helical_dom_sf"/>
</dbReference>
<feature type="repeat" description="TPR" evidence="4">
    <location>
        <begin position="856"/>
        <end position="889"/>
    </location>
</feature>
<dbReference type="PROSITE" id="PS50005">
    <property type="entry name" value="TPR"/>
    <property type="match status" value="3"/>
</dbReference>
<dbReference type="GO" id="GO:0005680">
    <property type="term" value="C:anaphase-promoting complex"/>
    <property type="evidence" value="ECO:0007669"/>
    <property type="project" value="TreeGrafter"/>
</dbReference>
<feature type="compositionally biased region" description="Basic residues" evidence="5">
    <location>
        <begin position="513"/>
        <end position="522"/>
    </location>
</feature>
<dbReference type="GO" id="GO:0007091">
    <property type="term" value="P:metaphase/anaphase transition of mitotic cell cycle"/>
    <property type="evidence" value="ECO:0007669"/>
    <property type="project" value="TreeGrafter"/>
</dbReference>
<keyword evidence="1 4" id="KW-0802">TPR repeat</keyword>
<feature type="compositionally biased region" description="Gly residues" evidence="5">
    <location>
        <begin position="1040"/>
        <end position="1050"/>
    </location>
</feature>
<feature type="compositionally biased region" description="Low complexity" evidence="5">
    <location>
        <begin position="942"/>
        <end position="959"/>
    </location>
</feature>
<dbReference type="GO" id="GO:0051301">
    <property type="term" value="P:cell division"/>
    <property type="evidence" value="ECO:0007669"/>
    <property type="project" value="TreeGrafter"/>
</dbReference>
<evidence type="ECO:0000256" key="2">
    <source>
        <dbReference type="ARBA" id="ARBA00038210"/>
    </source>
</evidence>
<feature type="region of interest" description="Disordered" evidence="5">
    <location>
        <begin position="1021"/>
        <end position="1075"/>
    </location>
</feature>
<evidence type="ECO:0000313" key="7">
    <source>
        <dbReference type="Proteomes" id="UP000278807"/>
    </source>
</evidence>
<evidence type="ECO:0000313" key="8">
    <source>
        <dbReference type="WBParaSite" id="HNAJ_0000027201-mRNA-1"/>
    </source>
</evidence>
<dbReference type="Proteomes" id="UP000278807">
    <property type="component" value="Unassembled WGS sequence"/>
</dbReference>
<feature type="repeat" description="TPR" evidence="4">
    <location>
        <begin position="117"/>
        <end position="150"/>
    </location>
</feature>
<organism evidence="8">
    <name type="scientific">Rodentolepis nana</name>
    <name type="common">Dwarf tapeworm</name>
    <name type="synonym">Hymenolepis nana</name>
    <dbReference type="NCBI Taxonomy" id="102285"/>
    <lineage>
        <taxon>Eukaryota</taxon>
        <taxon>Metazoa</taxon>
        <taxon>Spiralia</taxon>
        <taxon>Lophotrochozoa</taxon>
        <taxon>Platyhelminthes</taxon>
        <taxon>Cestoda</taxon>
        <taxon>Eucestoda</taxon>
        <taxon>Cyclophyllidea</taxon>
        <taxon>Hymenolepididae</taxon>
        <taxon>Rodentolepis</taxon>
    </lineage>
</organism>
<keyword evidence="7" id="KW-1185">Reference proteome</keyword>
<dbReference type="WBParaSite" id="HNAJ_0000027201-mRNA-1">
    <property type="protein sequence ID" value="HNAJ_0000027201-mRNA-1"/>
    <property type="gene ID" value="HNAJ_0000027201"/>
</dbReference>
<accession>A0A0R3T0E0</accession>
<evidence type="ECO:0000313" key="6">
    <source>
        <dbReference type="EMBL" id="VDN96132.1"/>
    </source>
</evidence>
<comment type="similarity">
    <text evidence="2">Belongs to the APC3/CDC27 family.</text>
</comment>
<protein>
    <recommendedName>
        <fullName evidence="3">Cell division cycle protein 27 homolog</fullName>
    </recommendedName>
</protein>
<feature type="repeat" description="TPR" evidence="4">
    <location>
        <begin position="716"/>
        <end position="749"/>
    </location>
</feature>
<evidence type="ECO:0000256" key="5">
    <source>
        <dbReference type="SAM" id="MobiDB-lite"/>
    </source>
</evidence>
<feature type="region of interest" description="Disordered" evidence="5">
    <location>
        <begin position="475"/>
        <end position="541"/>
    </location>
</feature>
<dbReference type="GO" id="GO:0005737">
    <property type="term" value="C:cytoplasm"/>
    <property type="evidence" value="ECO:0007669"/>
    <property type="project" value="TreeGrafter"/>
</dbReference>
<reference evidence="8" key="1">
    <citation type="submission" date="2017-02" db="UniProtKB">
        <authorList>
            <consortium name="WormBaseParasite"/>
        </authorList>
    </citation>
    <scope>IDENTIFICATION</scope>
</reference>
<gene>
    <name evidence="6" type="ORF">HNAJ_LOCUS273</name>
</gene>
<feature type="region of interest" description="Disordered" evidence="5">
    <location>
        <begin position="383"/>
        <end position="409"/>
    </location>
</feature>
<dbReference type="GO" id="GO:0031145">
    <property type="term" value="P:anaphase-promoting complex-dependent catabolic process"/>
    <property type="evidence" value="ECO:0007669"/>
    <property type="project" value="TreeGrafter"/>
</dbReference>
<dbReference type="SUPFAM" id="SSF48452">
    <property type="entry name" value="TPR-like"/>
    <property type="match status" value="2"/>
</dbReference>
<dbReference type="Pfam" id="PF12895">
    <property type="entry name" value="ANAPC3"/>
    <property type="match status" value="1"/>
</dbReference>
<feature type="compositionally biased region" description="Polar residues" evidence="5">
    <location>
        <begin position="1030"/>
        <end position="1039"/>
    </location>
</feature>
<dbReference type="EMBL" id="UZAE01000063">
    <property type="protein sequence ID" value="VDN96132.1"/>
    <property type="molecule type" value="Genomic_DNA"/>
</dbReference>
<evidence type="ECO:0000256" key="3">
    <source>
        <dbReference type="ARBA" id="ARBA00039307"/>
    </source>
</evidence>
<dbReference type="Gene3D" id="1.25.40.10">
    <property type="entry name" value="Tetratricopeptide repeat domain"/>
    <property type="match status" value="4"/>
</dbReference>
<dbReference type="SMART" id="SM00028">
    <property type="entry name" value="TPR"/>
    <property type="match status" value="7"/>
</dbReference>
<feature type="region of interest" description="Disordered" evidence="5">
    <location>
        <begin position="937"/>
        <end position="992"/>
    </location>
</feature>
<proteinExistence type="inferred from homology"/>